<dbReference type="PANTHER" id="PTHR23028">
    <property type="entry name" value="ACETYLTRANSFERASE"/>
    <property type="match status" value="1"/>
</dbReference>
<keyword evidence="4" id="KW-0012">Acyltransferase</keyword>
<evidence type="ECO:0000313" key="4">
    <source>
        <dbReference type="EMBL" id="MCF4007310.1"/>
    </source>
</evidence>
<feature type="transmembrane region" description="Helical" evidence="2">
    <location>
        <begin position="20"/>
        <end position="40"/>
    </location>
</feature>
<keyword evidence="5" id="KW-1185">Reference proteome</keyword>
<feature type="transmembrane region" description="Helical" evidence="2">
    <location>
        <begin position="227"/>
        <end position="248"/>
    </location>
</feature>
<feature type="domain" description="Acyltransferase 3" evidence="3">
    <location>
        <begin position="3"/>
        <end position="311"/>
    </location>
</feature>
<dbReference type="PANTHER" id="PTHR23028:SF53">
    <property type="entry name" value="ACYL_TRANSF_3 DOMAIN-CONTAINING PROTEIN"/>
    <property type="match status" value="1"/>
</dbReference>
<dbReference type="EMBL" id="JAKGSI010000004">
    <property type="protein sequence ID" value="MCF4007310.1"/>
    <property type="molecule type" value="Genomic_DNA"/>
</dbReference>
<dbReference type="GO" id="GO:0016020">
    <property type="term" value="C:membrane"/>
    <property type="evidence" value="ECO:0007669"/>
    <property type="project" value="TreeGrafter"/>
</dbReference>
<evidence type="ECO:0000256" key="1">
    <source>
        <dbReference type="SAM" id="MobiDB-lite"/>
    </source>
</evidence>
<comment type="caution">
    <text evidence="4">The sequence shown here is derived from an EMBL/GenBank/DDBJ whole genome shotgun (WGS) entry which is preliminary data.</text>
</comment>
<keyword evidence="2" id="KW-0812">Transmembrane</keyword>
<dbReference type="AlphaFoldDB" id="A0A9X1TYH9"/>
<dbReference type="InterPro" id="IPR050879">
    <property type="entry name" value="Acyltransferase_3"/>
</dbReference>
<organism evidence="4 5">
    <name type="scientific">Corynebacterium uropygiale</name>
    <dbReference type="NCBI Taxonomy" id="1775911"/>
    <lineage>
        <taxon>Bacteria</taxon>
        <taxon>Bacillati</taxon>
        <taxon>Actinomycetota</taxon>
        <taxon>Actinomycetes</taxon>
        <taxon>Mycobacteriales</taxon>
        <taxon>Corynebacteriaceae</taxon>
        <taxon>Corynebacterium</taxon>
    </lineage>
</organism>
<dbReference type="GO" id="GO:0016747">
    <property type="term" value="F:acyltransferase activity, transferring groups other than amino-acyl groups"/>
    <property type="evidence" value="ECO:0007669"/>
    <property type="project" value="InterPro"/>
</dbReference>
<feature type="transmembrane region" description="Helical" evidence="2">
    <location>
        <begin position="168"/>
        <end position="185"/>
    </location>
</feature>
<keyword evidence="4" id="KW-0808">Transferase</keyword>
<protein>
    <submittedName>
        <fullName evidence="4">Acyltransferase</fullName>
    </submittedName>
</protein>
<feature type="transmembrane region" description="Helical" evidence="2">
    <location>
        <begin position="296"/>
        <end position="318"/>
    </location>
</feature>
<feature type="transmembrane region" description="Helical" evidence="2">
    <location>
        <begin position="197"/>
        <end position="215"/>
    </location>
</feature>
<evidence type="ECO:0000313" key="5">
    <source>
        <dbReference type="Proteomes" id="UP001139336"/>
    </source>
</evidence>
<feature type="transmembrane region" description="Helical" evidence="2">
    <location>
        <begin position="131"/>
        <end position="148"/>
    </location>
</feature>
<gene>
    <name evidence="4" type="ORF">L1O03_09015</name>
</gene>
<reference evidence="4" key="1">
    <citation type="submission" date="2022-01" db="EMBL/GenBank/DDBJ databases">
        <title>Corynebacterium sp. nov isolated from isolated from the feces of the greater white-fronted geese (Anser albifrons) at Poyang Lake, PR China.</title>
        <authorList>
            <person name="Liu Q."/>
        </authorList>
    </citation>
    <scope>NUCLEOTIDE SEQUENCE</scope>
    <source>
        <strain evidence="4">JCM 32435</strain>
    </source>
</reference>
<keyword evidence="2" id="KW-0472">Membrane</keyword>
<feature type="transmembrane region" description="Helical" evidence="2">
    <location>
        <begin position="104"/>
        <end position="124"/>
    </location>
</feature>
<dbReference type="GO" id="GO:0009103">
    <property type="term" value="P:lipopolysaccharide biosynthetic process"/>
    <property type="evidence" value="ECO:0007669"/>
    <property type="project" value="TreeGrafter"/>
</dbReference>
<proteinExistence type="predicted"/>
<feature type="transmembrane region" description="Helical" evidence="2">
    <location>
        <begin position="269"/>
        <end position="290"/>
    </location>
</feature>
<dbReference type="Proteomes" id="UP001139336">
    <property type="component" value="Unassembled WGS sequence"/>
</dbReference>
<dbReference type="Pfam" id="PF01757">
    <property type="entry name" value="Acyl_transf_3"/>
    <property type="match status" value="1"/>
</dbReference>
<accession>A0A9X1TYH9</accession>
<evidence type="ECO:0000259" key="3">
    <source>
        <dbReference type="Pfam" id="PF01757"/>
    </source>
</evidence>
<sequence length="361" mass="39772">MATHVAFQTGIDPATAPGAVLARCDFFVAVFFALSAFVLWRRYRGGMNTWEYYLKRLARILPAYVCLCAVVLLCTGAPAGKALATLTLTQIYLPNSLLPGLTHAWSLSVEMAFYLVLPLFVALLGRWRPRWRVLGILVLAGVGLAWAWVPLPDLSRAGVNTQLFPPSWLPWFAVGMLAAEAEAALRGPVLSRRWRWLWWLGAGAVAWVAGQEWFGPLGLEHPSPAEFTRRVLAGTLFAVLILVPYALGEPSRALESPLMRALGRWSYGIFLWHVAVLMVVFPVLGVPYFRARWTDFLLVGVVCAVVSVVLAATSYVVVESPVVARLREMPLRSSTGSRLTCVEPSGERQVKRPSSVRSSTP</sequence>
<keyword evidence="2" id="KW-1133">Transmembrane helix</keyword>
<dbReference type="InterPro" id="IPR002656">
    <property type="entry name" value="Acyl_transf_3_dom"/>
</dbReference>
<evidence type="ECO:0000256" key="2">
    <source>
        <dbReference type="SAM" id="Phobius"/>
    </source>
</evidence>
<name>A0A9X1TYH9_9CORY</name>
<feature type="transmembrane region" description="Helical" evidence="2">
    <location>
        <begin position="61"/>
        <end position="84"/>
    </location>
</feature>
<feature type="region of interest" description="Disordered" evidence="1">
    <location>
        <begin position="336"/>
        <end position="361"/>
    </location>
</feature>